<gene>
    <name evidence="3" type="ORF">NG99_04465</name>
</gene>
<keyword evidence="4" id="KW-1185">Reference proteome</keyword>
<organism evidence="3 4">
    <name type="scientific">Erwinia typographi</name>
    <dbReference type="NCBI Taxonomy" id="371042"/>
    <lineage>
        <taxon>Bacteria</taxon>
        <taxon>Pseudomonadati</taxon>
        <taxon>Pseudomonadota</taxon>
        <taxon>Gammaproteobacteria</taxon>
        <taxon>Enterobacterales</taxon>
        <taxon>Erwiniaceae</taxon>
        <taxon>Erwinia</taxon>
    </lineage>
</organism>
<proteinExistence type="predicted"/>
<evidence type="ECO:0000259" key="1">
    <source>
        <dbReference type="Pfam" id="PF07022"/>
    </source>
</evidence>
<dbReference type="Pfam" id="PF16452">
    <property type="entry name" value="Phage_CI_C"/>
    <property type="match status" value="1"/>
</dbReference>
<reference evidence="3 4" key="1">
    <citation type="submission" date="2014-10" db="EMBL/GenBank/DDBJ databases">
        <title>Genome sequence of Erwinia typographi M043b.</title>
        <authorList>
            <person name="Chan K.-G."/>
            <person name="Tan W.-S."/>
        </authorList>
    </citation>
    <scope>NUCLEOTIDE SEQUENCE [LARGE SCALE GENOMIC DNA]</scope>
    <source>
        <strain evidence="3 4">M043b</strain>
    </source>
</reference>
<dbReference type="GO" id="GO:0051259">
    <property type="term" value="P:protein complex oligomerization"/>
    <property type="evidence" value="ECO:0007669"/>
    <property type="project" value="InterPro"/>
</dbReference>
<dbReference type="InterPro" id="IPR010744">
    <property type="entry name" value="Phage_CI_N"/>
</dbReference>
<dbReference type="GO" id="GO:0003677">
    <property type="term" value="F:DNA binding"/>
    <property type="evidence" value="ECO:0007669"/>
    <property type="project" value="InterPro"/>
</dbReference>
<evidence type="ECO:0000259" key="2">
    <source>
        <dbReference type="Pfam" id="PF16452"/>
    </source>
</evidence>
<feature type="domain" description="Bacteriophage CI repressor C-terminal" evidence="2">
    <location>
        <begin position="88"/>
        <end position="189"/>
    </location>
</feature>
<dbReference type="Pfam" id="PF07022">
    <property type="entry name" value="Phage_CI_repr"/>
    <property type="match status" value="1"/>
</dbReference>
<dbReference type="EMBL" id="JRUQ01000018">
    <property type="protein sequence ID" value="KGT95278.1"/>
    <property type="molecule type" value="Genomic_DNA"/>
</dbReference>
<dbReference type="eggNOG" id="COG2932">
    <property type="taxonomic scope" value="Bacteria"/>
</dbReference>
<dbReference type="RefSeq" id="WP_034888823.1">
    <property type="nucleotide sequence ID" value="NZ_JRUQ01000018.1"/>
</dbReference>
<evidence type="ECO:0000313" key="4">
    <source>
        <dbReference type="Proteomes" id="UP000030351"/>
    </source>
</evidence>
<accession>A0A0A4ABS9</accession>
<dbReference type="AlphaFoldDB" id="A0A0A4ABS9"/>
<dbReference type="Proteomes" id="UP000030351">
    <property type="component" value="Unassembled WGS sequence"/>
</dbReference>
<dbReference type="InterPro" id="IPR010982">
    <property type="entry name" value="Lambda_DNA-bd_dom_sf"/>
</dbReference>
<name>A0A0A4ABS9_9GAMM</name>
<dbReference type="STRING" id="371042.NG99_04465"/>
<evidence type="ECO:0000313" key="3">
    <source>
        <dbReference type="EMBL" id="KGT95278.1"/>
    </source>
</evidence>
<dbReference type="Gene3D" id="2.10.109.10">
    <property type="entry name" value="Umud Fragment, subunit A"/>
    <property type="match status" value="1"/>
</dbReference>
<protein>
    <submittedName>
        <fullName evidence="3">Repressor</fullName>
    </submittedName>
</protein>
<sequence>MARFRINADADSAPILDRVIEAYGFTQKGHLADHLDIASSSLAARYKRGGLPSDIMVQCMIETGVSLEWLLTGVGEKANEKPTDSASVIRKNLINGILSDGGYILLDRSIFLEPKQLPQKPNMIVDAGIQYVVDMDDRAVSDGMWLVNVEEKVSVRTLTRIPVRKLRVEGAGAVFDCSIDDIEILGKVVLTIQ</sequence>
<dbReference type="Gene3D" id="1.10.260.40">
    <property type="entry name" value="lambda repressor-like DNA-binding domains"/>
    <property type="match status" value="1"/>
</dbReference>
<feature type="domain" description="Bacteriophage CI repressor N-terminal" evidence="1">
    <location>
        <begin position="15"/>
        <end position="76"/>
    </location>
</feature>
<dbReference type="OrthoDB" id="7067028at2"/>
<comment type="caution">
    <text evidence="3">The sequence shown here is derived from an EMBL/GenBank/DDBJ whole genome shotgun (WGS) entry which is preliminary data.</text>
</comment>
<dbReference type="InterPro" id="IPR032499">
    <property type="entry name" value="Phage_CI_C"/>
</dbReference>
<dbReference type="GO" id="GO:0045892">
    <property type="term" value="P:negative regulation of DNA-templated transcription"/>
    <property type="evidence" value="ECO:0007669"/>
    <property type="project" value="InterPro"/>
</dbReference>